<accession>A0ABN6SLB7</accession>
<comment type="catalytic activity">
    <reaction evidence="5">
        <text>L-proline + NAD(+) = (S)-1-pyrroline-5-carboxylate + NADH + 2 H(+)</text>
        <dbReference type="Rhea" id="RHEA:14105"/>
        <dbReference type="ChEBI" id="CHEBI:15378"/>
        <dbReference type="ChEBI" id="CHEBI:17388"/>
        <dbReference type="ChEBI" id="CHEBI:57540"/>
        <dbReference type="ChEBI" id="CHEBI:57945"/>
        <dbReference type="ChEBI" id="CHEBI:60039"/>
        <dbReference type="EC" id="1.5.1.2"/>
    </reaction>
</comment>
<dbReference type="InterPro" id="IPR000304">
    <property type="entry name" value="Pyrroline-COOH_reductase"/>
</dbReference>
<comment type="function">
    <text evidence="5">Catalyzes the reduction of 1-pyrroline-5-carboxylate (PCA) to L-proline.</text>
</comment>
<comment type="catalytic activity">
    <reaction evidence="5">
        <text>L-proline + NADP(+) = (S)-1-pyrroline-5-carboxylate + NADPH + 2 H(+)</text>
        <dbReference type="Rhea" id="RHEA:14109"/>
        <dbReference type="ChEBI" id="CHEBI:15378"/>
        <dbReference type="ChEBI" id="CHEBI:17388"/>
        <dbReference type="ChEBI" id="CHEBI:57783"/>
        <dbReference type="ChEBI" id="CHEBI:58349"/>
        <dbReference type="ChEBI" id="CHEBI:60039"/>
        <dbReference type="EC" id="1.5.1.2"/>
    </reaction>
</comment>
<feature type="domain" description="Pyrroline-5-carboxylate reductase catalytic N-terminal" evidence="6">
    <location>
        <begin position="2"/>
        <end position="90"/>
    </location>
</feature>
<dbReference type="Pfam" id="PF14748">
    <property type="entry name" value="P5CR_dimer"/>
    <property type="match status" value="1"/>
</dbReference>
<keyword evidence="5" id="KW-0028">Amino-acid biosynthesis</keyword>
<dbReference type="InterPro" id="IPR029036">
    <property type="entry name" value="P5CR_dimer"/>
</dbReference>
<evidence type="ECO:0000256" key="4">
    <source>
        <dbReference type="ARBA" id="ARBA00023002"/>
    </source>
</evidence>
<dbReference type="PANTHER" id="PTHR11645:SF0">
    <property type="entry name" value="PYRROLINE-5-CARBOXYLATE REDUCTASE 3"/>
    <property type="match status" value="1"/>
</dbReference>
<sequence>MKVGFIGTGKIGTALVKGLLHAGIAGQEIFVYAGGHESARQLAAQNDLQVVNDYAEFATCQAVVVAVGGPIIETIIKELGQRYHGIILSTGGGDLTKVNQDLPAGSSFVKIVPNTPVQIGEGITAVSFVPNEQAEVVEPVKAILALLGEVYIVPEKLLGIYGTVAGCAPAYVDLMIEALSDAAVQNGVNRAESYPLIEKMLLGTAKLALAEHKLPEELKDEVTTPGGSTIRGVVKLEEMNFRNALIQAINASAK</sequence>
<organism evidence="8 9">
    <name type="scientific">Lactobacillus xylocopicola</name>
    <dbReference type="NCBI Taxonomy" id="2976676"/>
    <lineage>
        <taxon>Bacteria</taxon>
        <taxon>Bacillati</taxon>
        <taxon>Bacillota</taxon>
        <taxon>Bacilli</taxon>
        <taxon>Lactobacillales</taxon>
        <taxon>Lactobacillaceae</taxon>
        <taxon>Lactobacillus</taxon>
    </lineage>
</organism>
<dbReference type="HAMAP" id="MF_01925">
    <property type="entry name" value="P5C_reductase"/>
    <property type="match status" value="1"/>
</dbReference>
<comment type="similarity">
    <text evidence="1 5">Belongs to the pyrroline-5-carboxylate reductase family.</text>
</comment>
<keyword evidence="4 5" id="KW-0560">Oxidoreductase</keyword>
<protein>
    <recommendedName>
        <fullName evidence="5">Pyrroline-5-carboxylate reductase</fullName>
        <shortName evidence="5">P5C reductase</shortName>
        <shortName evidence="5">P5CR</shortName>
        <ecNumber evidence="5">1.5.1.2</ecNumber>
    </recommendedName>
    <alternativeName>
        <fullName evidence="5">PCA reductase</fullName>
    </alternativeName>
</protein>
<reference evidence="8 9" key="1">
    <citation type="journal article" date="2023" name="Microbiol. Spectr.">
        <title>Symbiosis of Carpenter Bees with Uncharacterized Lactic Acid Bacteria Showing NAD Auxotrophy.</title>
        <authorList>
            <person name="Kawasaki S."/>
            <person name="Ozawa K."/>
            <person name="Mori T."/>
            <person name="Yamamoto A."/>
            <person name="Ito M."/>
            <person name="Ohkuma M."/>
            <person name="Sakamoto M."/>
            <person name="Matsutani M."/>
        </authorList>
    </citation>
    <scope>NUCLEOTIDE SEQUENCE [LARGE SCALE GENOMIC DNA]</scope>
    <source>
        <strain evidence="8 9">Kim32-2</strain>
    </source>
</reference>
<dbReference type="PROSITE" id="PS00521">
    <property type="entry name" value="P5CR"/>
    <property type="match status" value="1"/>
</dbReference>
<keyword evidence="5" id="KW-0963">Cytoplasm</keyword>
<dbReference type="InterPro" id="IPR028939">
    <property type="entry name" value="P5C_Rdtase_cat_N"/>
</dbReference>
<dbReference type="RefSeq" id="WP_317637536.1">
    <property type="nucleotide sequence ID" value="NZ_AP026803.1"/>
</dbReference>
<dbReference type="InterPro" id="IPR053790">
    <property type="entry name" value="P5CR-like_CS"/>
</dbReference>
<evidence type="ECO:0000313" key="8">
    <source>
        <dbReference type="EMBL" id="BDR59806.1"/>
    </source>
</evidence>
<name>A0ABN6SLB7_9LACO</name>
<comment type="subcellular location">
    <subcellularLocation>
        <location evidence="5">Cytoplasm</location>
    </subcellularLocation>
</comment>
<keyword evidence="3 5" id="KW-0521">NADP</keyword>
<dbReference type="PANTHER" id="PTHR11645">
    <property type="entry name" value="PYRROLINE-5-CARBOXYLATE REDUCTASE"/>
    <property type="match status" value="1"/>
</dbReference>
<evidence type="ECO:0000259" key="7">
    <source>
        <dbReference type="Pfam" id="PF14748"/>
    </source>
</evidence>
<evidence type="ECO:0000313" key="9">
    <source>
        <dbReference type="Proteomes" id="UP001321741"/>
    </source>
</evidence>
<keyword evidence="2 5" id="KW-0641">Proline biosynthesis</keyword>
<evidence type="ECO:0000256" key="1">
    <source>
        <dbReference type="ARBA" id="ARBA00005525"/>
    </source>
</evidence>
<evidence type="ECO:0000256" key="2">
    <source>
        <dbReference type="ARBA" id="ARBA00022650"/>
    </source>
</evidence>
<keyword evidence="9" id="KW-1185">Reference proteome</keyword>
<dbReference type="Gene3D" id="1.10.3730.10">
    <property type="entry name" value="ProC C-terminal domain-like"/>
    <property type="match status" value="1"/>
</dbReference>
<dbReference type="EMBL" id="AP026803">
    <property type="protein sequence ID" value="BDR59806.1"/>
    <property type="molecule type" value="Genomic_DNA"/>
</dbReference>
<dbReference type="Pfam" id="PF03807">
    <property type="entry name" value="F420_oxidored"/>
    <property type="match status" value="1"/>
</dbReference>
<feature type="domain" description="Pyrroline-5-carboxylate reductase dimerisation" evidence="7">
    <location>
        <begin position="155"/>
        <end position="253"/>
    </location>
</feature>
<dbReference type="SUPFAM" id="SSF48179">
    <property type="entry name" value="6-phosphogluconate dehydrogenase C-terminal domain-like"/>
    <property type="match status" value="1"/>
</dbReference>
<dbReference type="InterPro" id="IPR008927">
    <property type="entry name" value="6-PGluconate_DH-like_C_sf"/>
</dbReference>
<comment type="pathway">
    <text evidence="5">Amino-acid biosynthesis; L-proline biosynthesis; L-proline from L-glutamate 5-semialdehyde: step 1/1.</text>
</comment>
<dbReference type="EC" id="1.5.1.2" evidence="5"/>
<dbReference type="InterPro" id="IPR036291">
    <property type="entry name" value="NAD(P)-bd_dom_sf"/>
</dbReference>
<evidence type="ECO:0000256" key="5">
    <source>
        <dbReference type="HAMAP-Rule" id="MF_01925"/>
    </source>
</evidence>
<dbReference type="Proteomes" id="UP001321741">
    <property type="component" value="Chromosome"/>
</dbReference>
<dbReference type="PIRSF" id="PIRSF000193">
    <property type="entry name" value="Pyrrol-5-carb_rd"/>
    <property type="match status" value="1"/>
</dbReference>
<dbReference type="SUPFAM" id="SSF51735">
    <property type="entry name" value="NAD(P)-binding Rossmann-fold domains"/>
    <property type="match status" value="1"/>
</dbReference>
<dbReference type="Gene3D" id="3.40.50.720">
    <property type="entry name" value="NAD(P)-binding Rossmann-like Domain"/>
    <property type="match status" value="1"/>
</dbReference>
<evidence type="ECO:0000259" key="6">
    <source>
        <dbReference type="Pfam" id="PF03807"/>
    </source>
</evidence>
<gene>
    <name evidence="5 8" type="primary">proC</name>
    <name evidence="8" type="ORF">KIM322_00670</name>
</gene>
<evidence type="ECO:0000256" key="3">
    <source>
        <dbReference type="ARBA" id="ARBA00022857"/>
    </source>
</evidence>
<proteinExistence type="inferred from homology"/>